<gene>
    <name evidence="2" type="ORF">GCM10009118_06750</name>
</gene>
<accession>A0ABN1MLV5</accession>
<evidence type="ECO:0000313" key="2">
    <source>
        <dbReference type="EMBL" id="GAA0874267.1"/>
    </source>
</evidence>
<keyword evidence="1" id="KW-0812">Transmembrane</keyword>
<evidence type="ECO:0000313" key="3">
    <source>
        <dbReference type="Proteomes" id="UP001501126"/>
    </source>
</evidence>
<reference evidence="2 3" key="1">
    <citation type="journal article" date="2019" name="Int. J. Syst. Evol. Microbiol.">
        <title>The Global Catalogue of Microorganisms (GCM) 10K type strain sequencing project: providing services to taxonomists for standard genome sequencing and annotation.</title>
        <authorList>
            <consortium name="The Broad Institute Genomics Platform"/>
            <consortium name="The Broad Institute Genome Sequencing Center for Infectious Disease"/>
            <person name="Wu L."/>
            <person name="Ma J."/>
        </authorList>
    </citation>
    <scope>NUCLEOTIDE SEQUENCE [LARGE SCALE GENOMIC DNA]</scope>
    <source>
        <strain evidence="2 3">JCM 16083</strain>
    </source>
</reference>
<keyword evidence="3" id="KW-1185">Reference proteome</keyword>
<protein>
    <recommendedName>
        <fullName evidence="4">Lipocalin-like domain-containing protein</fullName>
    </recommendedName>
</protein>
<keyword evidence="1" id="KW-0472">Membrane</keyword>
<dbReference type="EMBL" id="BAAAFH010000003">
    <property type="protein sequence ID" value="GAA0874267.1"/>
    <property type="molecule type" value="Genomic_DNA"/>
</dbReference>
<name>A0ABN1MLV5_9FLAO</name>
<comment type="caution">
    <text evidence="2">The sequence shown here is derived from an EMBL/GenBank/DDBJ whole genome shotgun (WGS) entry which is preliminary data.</text>
</comment>
<keyword evidence="1" id="KW-1133">Transmembrane helix</keyword>
<feature type="transmembrane region" description="Helical" evidence="1">
    <location>
        <begin position="12"/>
        <end position="28"/>
    </location>
</feature>
<dbReference type="Proteomes" id="UP001501126">
    <property type="component" value="Unassembled WGS sequence"/>
</dbReference>
<evidence type="ECO:0000256" key="1">
    <source>
        <dbReference type="SAM" id="Phobius"/>
    </source>
</evidence>
<proteinExistence type="predicted"/>
<evidence type="ECO:0008006" key="4">
    <source>
        <dbReference type="Google" id="ProtNLM"/>
    </source>
</evidence>
<sequence>MHKMKKRYSHIILWVVFLGMIFSVYILSGNMEHPEKNLIGTWKEVSWHYEKVDKTEDGEFFKEIARDELKDEIAKNLVIHKSEEWTFEQNADLLLTGEDKEDKKLNWRLKGRGHILKLKYDNDKFEVYQIRELNRNKLVLHFENDIHARGIVRIEFEKKK</sequence>
<organism evidence="2 3">
    <name type="scientific">Wandonia haliotis</name>
    <dbReference type="NCBI Taxonomy" id="574963"/>
    <lineage>
        <taxon>Bacteria</taxon>
        <taxon>Pseudomonadati</taxon>
        <taxon>Bacteroidota</taxon>
        <taxon>Flavobacteriia</taxon>
        <taxon>Flavobacteriales</taxon>
        <taxon>Crocinitomicaceae</taxon>
        <taxon>Wandonia</taxon>
    </lineage>
</organism>